<dbReference type="AlphaFoldDB" id="A0A1H4Z9L8"/>
<dbReference type="PANTHER" id="PTHR37042:SF4">
    <property type="entry name" value="OUTER MEMBRANE PROTEIN RV1973"/>
    <property type="match status" value="1"/>
</dbReference>
<keyword evidence="4" id="KW-1133">Transmembrane helix</keyword>
<evidence type="ECO:0000313" key="6">
    <source>
        <dbReference type="Proteomes" id="UP000183561"/>
    </source>
</evidence>
<comment type="subcellular location">
    <subcellularLocation>
        <location evidence="1">Membrane</location>
    </subcellularLocation>
</comment>
<feature type="transmembrane region" description="Helical" evidence="4">
    <location>
        <begin position="36"/>
        <end position="60"/>
    </location>
</feature>
<dbReference type="EMBL" id="FNSV01000005">
    <property type="protein sequence ID" value="SED26585.1"/>
    <property type="molecule type" value="Genomic_DNA"/>
</dbReference>
<feature type="region of interest" description="Disordered" evidence="3">
    <location>
        <begin position="1"/>
        <end position="33"/>
    </location>
</feature>
<feature type="compositionally biased region" description="Low complexity" evidence="3">
    <location>
        <begin position="1"/>
        <end position="24"/>
    </location>
</feature>
<evidence type="ECO:0000256" key="2">
    <source>
        <dbReference type="ARBA" id="ARBA00023136"/>
    </source>
</evidence>
<evidence type="ECO:0000256" key="3">
    <source>
        <dbReference type="SAM" id="MobiDB-lite"/>
    </source>
</evidence>
<proteinExistence type="predicted"/>
<dbReference type="Proteomes" id="UP000183561">
    <property type="component" value="Unassembled WGS sequence"/>
</dbReference>
<keyword evidence="4" id="KW-0812">Transmembrane</keyword>
<reference evidence="6" key="1">
    <citation type="submission" date="2016-10" db="EMBL/GenBank/DDBJ databases">
        <authorList>
            <person name="Varghese N."/>
            <person name="Submissions S."/>
        </authorList>
    </citation>
    <scope>NUCLEOTIDE SEQUENCE [LARGE SCALE GENOMIC DNA]</scope>
    <source>
        <strain evidence="6">DSM 44498</strain>
    </source>
</reference>
<accession>A0A1H4Z9L8</accession>
<evidence type="ECO:0000256" key="1">
    <source>
        <dbReference type="ARBA" id="ARBA00004370"/>
    </source>
</evidence>
<dbReference type="PANTHER" id="PTHR37042">
    <property type="entry name" value="OUTER MEMBRANE PROTEIN RV1973"/>
    <property type="match status" value="1"/>
</dbReference>
<name>A0A1H4Z9L8_9NOCA</name>
<sequence length="193" mass="20288">MAEVAPDQDAAPSEEAASSEDAASGEGTAPGPRTPAVTAGVAVLSVLALAFLAVSGYFGYTHRQAERAAQQRSEIVDAASQGVVNLTTMDFQRADEDVQKVLDGSAGEFRDEFEARSKDLIAVMQEAQVKSVGVVRQAAIERQDGDSADVLVAVAQKVSNAGGAAEEPRSQRMRVTMQLEDGTYKIVKAGFVQ</sequence>
<gene>
    <name evidence="5" type="ORF">SAMN04490239_7553</name>
</gene>
<keyword evidence="6" id="KW-1185">Reference proteome</keyword>
<evidence type="ECO:0000313" key="5">
    <source>
        <dbReference type="EMBL" id="SED26585.1"/>
    </source>
</evidence>
<organism evidence="5 6">
    <name type="scientific">Rhodococcus koreensis</name>
    <dbReference type="NCBI Taxonomy" id="99653"/>
    <lineage>
        <taxon>Bacteria</taxon>
        <taxon>Bacillati</taxon>
        <taxon>Actinomycetota</taxon>
        <taxon>Actinomycetes</taxon>
        <taxon>Mycobacteriales</taxon>
        <taxon>Nocardiaceae</taxon>
        <taxon>Rhodococcus</taxon>
    </lineage>
</organism>
<evidence type="ECO:0000256" key="4">
    <source>
        <dbReference type="SAM" id="Phobius"/>
    </source>
</evidence>
<dbReference type="GO" id="GO:0016020">
    <property type="term" value="C:membrane"/>
    <property type="evidence" value="ECO:0007669"/>
    <property type="project" value="UniProtKB-SubCell"/>
</dbReference>
<keyword evidence="2 4" id="KW-0472">Membrane</keyword>
<protein>
    <submittedName>
        <fullName evidence="5">Mce-associated membrane protein</fullName>
    </submittedName>
</protein>